<sequence>MTEFDAVLFDAGGVLLLPNPETTGPLVAPFGGSTRTADLERAHFAGAHAMDHARAEGEDSDWQAYARAFLRATGAQIEGQEKSAADAFIDGFNHTLWQHPMPSAAPTLQSLADRGVPIGIVSNAEGQVEGDLARFGICGVDTPGVARVACVVDSHVVGVRKPDPAIFLHAFDALGVPASPRIAYVGDTVFFDVRSATAAGLTPLLHDPYGMHEADPHPSGPHRVLSRLGDLLDLV</sequence>
<dbReference type="SUPFAM" id="SSF56784">
    <property type="entry name" value="HAD-like"/>
    <property type="match status" value="1"/>
</dbReference>
<reference evidence="2" key="1">
    <citation type="journal article" date="2019" name="Int. J. Syst. Evol. Microbiol.">
        <title>The Global Catalogue of Microorganisms (GCM) 10K type strain sequencing project: providing services to taxonomists for standard genome sequencing and annotation.</title>
        <authorList>
            <consortium name="The Broad Institute Genomics Platform"/>
            <consortium name="The Broad Institute Genome Sequencing Center for Infectious Disease"/>
            <person name="Wu L."/>
            <person name="Ma J."/>
        </authorList>
    </citation>
    <scope>NUCLEOTIDE SEQUENCE [LARGE SCALE GENOMIC DNA]</scope>
    <source>
        <strain evidence="2">JCM 16902</strain>
    </source>
</reference>
<dbReference type="InterPro" id="IPR036412">
    <property type="entry name" value="HAD-like_sf"/>
</dbReference>
<accession>A0ABP7A3F2</accession>
<dbReference type="PANTHER" id="PTHR46191:SF2">
    <property type="entry name" value="HALOACID DEHALOGENASE-LIKE HYDROLASE DOMAIN-CONTAINING PROTEIN 3"/>
    <property type="match status" value="1"/>
</dbReference>
<comment type="caution">
    <text evidence="1">The sequence shown here is derived from an EMBL/GenBank/DDBJ whole genome shotgun (WGS) entry which is preliminary data.</text>
</comment>
<organism evidence="1 2">
    <name type="scientific">Kineosporia mesophila</name>
    <dbReference type="NCBI Taxonomy" id="566012"/>
    <lineage>
        <taxon>Bacteria</taxon>
        <taxon>Bacillati</taxon>
        <taxon>Actinomycetota</taxon>
        <taxon>Actinomycetes</taxon>
        <taxon>Kineosporiales</taxon>
        <taxon>Kineosporiaceae</taxon>
        <taxon>Kineosporia</taxon>
    </lineage>
</organism>
<dbReference type="PANTHER" id="PTHR46191">
    <property type="match status" value="1"/>
</dbReference>
<dbReference type="Pfam" id="PF00702">
    <property type="entry name" value="Hydrolase"/>
    <property type="match status" value="1"/>
</dbReference>
<proteinExistence type="predicted"/>
<dbReference type="EMBL" id="BAAAZO010000009">
    <property type="protein sequence ID" value="GAA3624213.1"/>
    <property type="molecule type" value="Genomic_DNA"/>
</dbReference>
<gene>
    <name evidence="1" type="ORF">GCM10022223_46590</name>
</gene>
<evidence type="ECO:0000313" key="1">
    <source>
        <dbReference type="EMBL" id="GAA3624213.1"/>
    </source>
</evidence>
<dbReference type="InterPro" id="IPR023214">
    <property type="entry name" value="HAD_sf"/>
</dbReference>
<dbReference type="InterPro" id="IPR051828">
    <property type="entry name" value="HAD-like_hydrolase_domain"/>
</dbReference>
<dbReference type="SFLD" id="SFLDG01129">
    <property type="entry name" value="C1.5:_HAD__Beta-PGM__Phosphata"/>
    <property type="match status" value="1"/>
</dbReference>
<dbReference type="SFLD" id="SFLDS00003">
    <property type="entry name" value="Haloacid_Dehalogenase"/>
    <property type="match status" value="1"/>
</dbReference>
<evidence type="ECO:0000313" key="2">
    <source>
        <dbReference type="Proteomes" id="UP001501074"/>
    </source>
</evidence>
<protein>
    <recommendedName>
        <fullName evidence="3">Hydrolase of the HAD superfamily</fullName>
    </recommendedName>
</protein>
<evidence type="ECO:0008006" key="3">
    <source>
        <dbReference type="Google" id="ProtNLM"/>
    </source>
</evidence>
<keyword evidence="2" id="KW-1185">Reference proteome</keyword>
<dbReference type="Proteomes" id="UP001501074">
    <property type="component" value="Unassembled WGS sequence"/>
</dbReference>
<dbReference type="Gene3D" id="3.40.50.1000">
    <property type="entry name" value="HAD superfamily/HAD-like"/>
    <property type="match status" value="1"/>
</dbReference>
<dbReference type="RefSeq" id="WP_231487738.1">
    <property type="nucleotide sequence ID" value="NZ_BAAAZO010000009.1"/>
</dbReference>
<name>A0ABP7A3F2_9ACTN</name>